<dbReference type="EMBL" id="JADBJN010000001">
    <property type="protein sequence ID" value="KAG5680888.1"/>
    <property type="molecule type" value="Genomic_DNA"/>
</dbReference>
<evidence type="ECO:0000256" key="1">
    <source>
        <dbReference type="ARBA" id="ARBA00010052"/>
    </source>
</evidence>
<dbReference type="GO" id="GO:0005634">
    <property type="term" value="C:nucleus"/>
    <property type="evidence" value="ECO:0007669"/>
    <property type="project" value="TreeGrafter"/>
</dbReference>
<dbReference type="OrthoDB" id="5960141at2759"/>
<keyword evidence="2" id="KW-0540">Nuclease</keyword>
<dbReference type="GO" id="GO:0006309">
    <property type="term" value="P:apoptotic DNA fragmentation"/>
    <property type="evidence" value="ECO:0007669"/>
    <property type="project" value="TreeGrafter"/>
</dbReference>
<dbReference type="InterPro" id="IPR044925">
    <property type="entry name" value="His-Me_finger_sf"/>
</dbReference>
<dbReference type="SMART" id="SM00892">
    <property type="entry name" value="Endonuclease_NS"/>
    <property type="match status" value="1"/>
</dbReference>
<dbReference type="GO" id="GO:0046872">
    <property type="term" value="F:metal ion binding"/>
    <property type="evidence" value="ECO:0007669"/>
    <property type="project" value="UniProtKB-KW"/>
</dbReference>
<dbReference type="AlphaFoldDB" id="A0A9J6CGE4"/>
<evidence type="ECO:0000313" key="8">
    <source>
        <dbReference type="EMBL" id="KAG5680888.1"/>
    </source>
</evidence>
<gene>
    <name evidence="8" type="ORF">PVAND_010367</name>
</gene>
<feature type="binding site" evidence="5">
    <location>
        <position position="271"/>
    </location>
    <ligand>
        <name>Mg(2+)</name>
        <dbReference type="ChEBI" id="CHEBI:18420"/>
        <note>catalytic</note>
    </ligand>
</feature>
<evidence type="ECO:0000313" key="9">
    <source>
        <dbReference type="Proteomes" id="UP001107558"/>
    </source>
</evidence>
<comment type="similarity">
    <text evidence="1">Belongs to the DNA/RNA non-specific endonuclease family.</text>
</comment>
<comment type="caution">
    <text evidence="8">The sequence shown here is derived from an EMBL/GenBank/DDBJ whole genome shotgun (WGS) entry which is preliminary data.</text>
</comment>
<dbReference type="PANTHER" id="PTHR13966:SF19">
    <property type="entry name" value="NUCLEASE EXOG, MITOCHONDRIAL"/>
    <property type="match status" value="1"/>
</dbReference>
<protein>
    <recommendedName>
        <fullName evidence="10">DNA/RNA non-specific endonuclease domain-containing protein</fullName>
    </recommendedName>
</protein>
<feature type="domain" description="ENPP1-3/EXOG-like endonuclease/phosphodiesterase" evidence="6">
    <location>
        <begin position="158"/>
        <end position="383"/>
    </location>
</feature>
<evidence type="ECO:0000259" key="6">
    <source>
        <dbReference type="SMART" id="SM00477"/>
    </source>
</evidence>
<dbReference type="InterPro" id="IPR020821">
    <property type="entry name" value="ENPP1-3/EXOG-like_nuc-like"/>
</dbReference>
<organism evidence="8 9">
    <name type="scientific">Polypedilum vanderplanki</name>
    <name type="common">Sleeping chironomid midge</name>
    <dbReference type="NCBI Taxonomy" id="319348"/>
    <lineage>
        <taxon>Eukaryota</taxon>
        <taxon>Metazoa</taxon>
        <taxon>Ecdysozoa</taxon>
        <taxon>Arthropoda</taxon>
        <taxon>Hexapoda</taxon>
        <taxon>Insecta</taxon>
        <taxon>Pterygota</taxon>
        <taxon>Neoptera</taxon>
        <taxon>Endopterygota</taxon>
        <taxon>Diptera</taxon>
        <taxon>Nematocera</taxon>
        <taxon>Chironomoidea</taxon>
        <taxon>Chironomidae</taxon>
        <taxon>Chironominae</taxon>
        <taxon>Polypedilum</taxon>
        <taxon>Polypedilum</taxon>
    </lineage>
</organism>
<evidence type="ECO:0000256" key="4">
    <source>
        <dbReference type="PIRSR" id="PIRSR640255-1"/>
    </source>
</evidence>
<dbReference type="GO" id="GO:0000014">
    <property type="term" value="F:single-stranded DNA endodeoxyribonuclease activity"/>
    <property type="evidence" value="ECO:0007669"/>
    <property type="project" value="TreeGrafter"/>
</dbReference>
<proteinExistence type="inferred from homology"/>
<keyword evidence="3" id="KW-0255">Endonuclease</keyword>
<dbReference type="GO" id="GO:0004521">
    <property type="term" value="F:RNA endonuclease activity"/>
    <property type="evidence" value="ECO:0007669"/>
    <property type="project" value="TreeGrafter"/>
</dbReference>
<dbReference type="Proteomes" id="UP001107558">
    <property type="component" value="Chromosome 1"/>
</dbReference>
<dbReference type="SMART" id="SM00477">
    <property type="entry name" value="NUC"/>
    <property type="match status" value="1"/>
</dbReference>
<dbReference type="PANTHER" id="PTHR13966">
    <property type="entry name" value="ENDONUCLEASE RELATED"/>
    <property type="match status" value="1"/>
</dbReference>
<keyword evidence="3" id="KW-0378">Hydrolase</keyword>
<evidence type="ECO:0000256" key="5">
    <source>
        <dbReference type="PIRSR" id="PIRSR640255-2"/>
    </source>
</evidence>
<dbReference type="InterPro" id="IPR040255">
    <property type="entry name" value="Non-specific_endonuclease"/>
</dbReference>
<evidence type="ECO:0000259" key="7">
    <source>
        <dbReference type="SMART" id="SM00892"/>
    </source>
</evidence>
<name>A0A9J6CGE4_POLVA</name>
<dbReference type="Gene3D" id="3.40.570.10">
    <property type="entry name" value="Extracellular Endonuclease, subunit A"/>
    <property type="match status" value="1"/>
</dbReference>
<dbReference type="SUPFAM" id="SSF54060">
    <property type="entry name" value="His-Me finger endonucleases"/>
    <property type="match status" value="1"/>
</dbReference>
<dbReference type="GO" id="GO:0005743">
    <property type="term" value="C:mitochondrial inner membrane"/>
    <property type="evidence" value="ECO:0007669"/>
    <property type="project" value="TreeGrafter"/>
</dbReference>
<feature type="active site" description="Proton acceptor" evidence="4">
    <location>
        <position position="241"/>
    </location>
</feature>
<keyword evidence="9" id="KW-1185">Reference proteome</keyword>
<reference evidence="8" key="1">
    <citation type="submission" date="2021-03" db="EMBL/GenBank/DDBJ databases">
        <title>Chromosome level genome of the anhydrobiotic midge Polypedilum vanderplanki.</title>
        <authorList>
            <person name="Yoshida Y."/>
            <person name="Kikawada T."/>
            <person name="Gusev O."/>
        </authorList>
    </citation>
    <scope>NUCLEOTIDE SEQUENCE</scope>
    <source>
        <strain evidence="8">NIAS01</strain>
        <tissue evidence="8">Whole body or cell culture</tissue>
    </source>
</reference>
<dbReference type="Pfam" id="PF01223">
    <property type="entry name" value="Endonuclease_NS"/>
    <property type="match status" value="1"/>
</dbReference>
<evidence type="ECO:0000256" key="3">
    <source>
        <dbReference type="ARBA" id="ARBA00022759"/>
    </source>
</evidence>
<accession>A0A9J6CGE4</accession>
<sequence>MIINLSYVTANKQWQLESFDQLLKYLSIDDNESRCQFDVSISNKHQPLIIHPNTSKFLHPTDRSGVITIRHNDEIELFCSTGFSHPSTIVGNSVRISCKQSGHFRLNHGRADVSSENFQCRKHPYHSARRRMDERCFNNATIVDIGFNIGNKFLIVMTLCHDESIQTTYYAQYKLTPANIAAQRGIKRPSFIQSDFFPGKDINLLYSREHQRKIFRADILGVDDDDDENEEEEVVYLSRGHLAAKGDFIYGNEQRATFYYINAVPQWQSFNGLNWRAIEDGSRRLAADRNITLNVYTGTYGILSLRDSYGQAQNVYLDMVNKQVPVPKYFYKILFDAKGNSGTVFVCANNVYASKDEINRDYIICNDVSDEIKYINWKRKDTKRGYCYACHVDEFLEKVSHVKGLSVENLLI</sequence>
<keyword evidence="5" id="KW-0479">Metal-binding</keyword>
<feature type="domain" description="DNA/RNA non-specific endonuclease/pyrophosphatase/phosphodiesterase" evidence="7">
    <location>
        <begin position="153"/>
        <end position="395"/>
    </location>
</feature>
<dbReference type="GO" id="GO:0003676">
    <property type="term" value="F:nucleic acid binding"/>
    <property type="evidence" value="ECO:0007669"/>
    <property type="project" value="InterPro"/>
</dbReference>
<evidence type="ECO:0000256" key="2">
    <source>
        <dbReference type="ARBA" id="ARBA00022722"/>
    </source>
</evidence>
<dbReference type="InterPro" id="IPR044929">
    <property type="entry name" value="DNA/RNA_non-sp_Endonuclease_sf"/>
</dbReference>
<evidence type="ECO:0008006" key="10">
    <source>
        <dbReference type="Google" id="ProtNLM"/>
    </source>
</evidence>
<dbReference type="FunFam" id="3.40.570.10:FF:000007">
    <property type="entry name" value="Alkaline nuclease"/>
    <property type="match status" value="1"/>
</dbReference>
<dbReference type="InterPro" id="IPR001604">
    <property type="entry name" value="Endo_G_ENPP1-like_dom"/>
</dbReference>